<reference evidence="1 2" key="1">
    <citation type="submission" date="2018-07" db="EMBL/GenBank/DDBJ databases">
        <title>Complete Genome and Methylome Analysis of Deinococcus wulumuqiensis NEB 479.</title>
        <authorList>
            <person name="Fomenkov A."/>
            <person name="Luyten Y."/>
            <person name="Vincze T."/>
            <person name="Anton B.P."/>
            <person name="Clark T."/>
            <person name="Roberts R.J."/>
            <person name="Morgan R.D."/>
        </authorList>
    </citation>
    <scope>NUCLEOTIDE SEQUENCE [LARGE SCALE GENOMIC DNA]</scope>
    <source>
        <strain evidence="1 2">NEB 479</strain>
        <plasmid evidence="2">Plasmid pdrdi</plasmid>
    </source>
</reference>
<protein>
    <submittedName>
        <fullName evidence="1">Uncharacterized protein</fullName>
    </submittedName>
</protein>
<dbReference type="Proteomes" id="UP000253744">
    <property type="component" value="Plasmid pDrdI"/>
</dbReference>
<proteinExistence type="predicted"/>
<geneLocation type="plasmid" evidence="2">
    <name>pdrdi</name>
</geneLocation>
<dbReference type="KEGG" id="dwu:DVJ83_18025"/>
<evidence type="ECO:0000313" key="1">
    <source>
        <dbReference type="EMBL" id="AXH00996.1"/>
    </source>
</evidence>
<keyword evidence="1" id="KW-0614">Plasmid</keyword>
<accession>A0A345IMS3</accession>
<evidence type="ECO:0000313" key="2">
    <source>
        <dbReference type="Proteomes" id="UP000253744"/>
    </source>
</evidence>
<name>A0A345IMS3_9DEIO</name>
<gene>
    <name evidence="1" type="ORF">DVJ83_18025</name>
</gene>
<dbReference type="AlphaFoldDB" id="A0A345IMS3"/>
<sequence length="93" mass="11136">MLRHLLQRLDHHALRSAILADAAETRYRADRTRWQHQMNSARQDLAFLKRYGTPEELACGQRHLRAVRAERPRRRDAVPMPDWMRRLLSTLRP</sequence>
<organism evidence="1 2">
    <name type="scientific">Deinococcus wulumuqiensis</name>
    <dbReference type="NCBI Taxonomy" id="980427"/>
    <lineage>
        <taxon>Bacteria</taxon>
        <taxon>Thermotogati</taxon>
        <taxon>Deinococcota</taxon>
        <taxon>Deinococci</taxon>
        <taxon>Deinococcales</taxon>
        <taxon>Deinococcaceae</taxon>
        <taxon>Deinococcus</taxon>
    </lineage>
</organism>
<dbReference type="EMBL" id="CP031163">
    <property type="protein sequence ID" value="AXH00996.1"/>
    <property type="molecule type" value="Genomic_DNA"/>
</dbReference>